<evidence type="ECO:0000313" key="3">
    <source>
        <dbReference type="Proteomes" id="UP001369815"/>
    </source>
</evidence>
<dbReference type="PANTHER" id="PTHR43415:SF3">
    <property type="entry name" value="GNAT-FAMILY ACETYLTRANSFERASE"/>
    <property type="match status" value="1"/>
</dbReference>
<dbReference type="SUPFAM" id="SSF55729">
    <property type="entry name" value="Acyl-CoA N-acyltransferases (Nat)"/>
    <property type="match status" value="1"/>
</dbReference>
<protein>
    <recommendedName>
        <fullName evidence="1">N-acetyltransferase domain-containing protein</fullName>
    </recommendedName>
</protein>
<organism evidence="2 3">
    <name type="scientific">Daldinia eschscholtzii</name>
    <dbReference type="NCBI Taxonomy" id="292717"/>
    <lineage>
        <taxon>Eukaryota</taxon>
        <taxon>Fungi</taxon>
        <taxon>Dikarya</taxon>
        <taxon>Ascomycota</taxon>
        <taxon>Pezizomycotina</taxon>
        <taxon>Sordariomycetes</taxon>
        <taxon>Xylariomycetidae</taxon>
        <taxon>Xylariales</taxon>
        <taxon>Hypoxylaceae</taxon>
        <taxon>Daldinia</taxon>
    </lineage>
</organism>
<comment type="caution">
    <text evidence="2">The sequence shown here is derived from an EMBL/GenBank/DDBJ whole genome shotgun (WGS) entry which is preliminary data.</text>
</comment>
<sequence>MSVQHLARSLVSAGSLKLPSDEGEGIYVLGVRDGDLIERYWVGDMVESENIIASGRFVIFIDEDNVVRSYAYNEDVEEWEETPLAEKWNITTSPKSKLSAIIGPGEEIVVSYQDETGYLAVIMNTGKDEWASFGPLKAAPVLGTPQCLEVINDKLHLFYVEKDSGISYLVFDPFTGNWKANVLQNTKFSTNIDNFSVAEDPETGIIQSYVLTDGSLWNVNGEKENNCLGKVEEDGKLIPSGKAQAGWRVSWKGARKDNGWGPCYPSMGSGKQLDFMDFNLETFQLPTALWHSTQRDYESCATERFGIDLSTPARRWENWVVKLTFDKLGSEKHGNGFYVNIPNASCDVILTAGHNLVDKPQHYCSNIRIVMDPFEEKDIPVTPDMIRVCSRYFEDPDELMEIYDYGIILLQRPPSGRHRGFGFHVMLGLAPQVGRDSTYNEYEGKDILQDRMAYVCGYTPDDLPHECSPRRSEGKCVGTNLHQVRYEADTKPGMSGGPVWVGFRGVETVIAIHTYGAAKEDSGNKGTRLNCNVWRDVFNWLNIGWHGKSLHYCKSPTFSMHLHLPQGSTASNEGRVRVGKPGKVETLFDVIPVAAKPKSKESDAGYGFILRPPGLHVKDVWPRGVTPIWVQWDPKKSRISSSKRFNTRCEVKIPRLALHSGKPFEIQVQDDNSWKQVRMGMEYLDEADLELLKENPQSFEDTTEISFGPLTKNKLWPHMWRIGRVQLQKFATNETDLALDKPFDPFHSARLVYRAVNNQPSDIAFIHSIQKDAEAQSGSSYGLLRPESLKATTAFTSSIEKYLLGAIICLPIKSSPEETAEAIPIGLICLKASPANHAHHRSSDISIDIIKEYRGQGYGGEAIRWALWYGFQMAGLHRISIGAFSFNTGAMRLYEKLGFTSEGKHREAIWFNGGWHDHVLYGMLEDEWRKAQRRET</sequence>
<dbReference type="Proteomes" id="UP001369815">
    <property type="component" value="Unassembled WGS sequence"/>
</dbReference>
<dbReference type="Gene3D" id="2.120.10.70">
    <property type="entry name" value="Fucose-specific lectin"/>
    <property type="match status" value="1"/>
</dbReference>
<reference evidence="2 3" key="1">
    <citation type="journal article" date="2024" name="Front Chem Biol">
        <title>Unveiling the potential of Daldinia eschscholtzii MFLUCC 19-0629 through bioactivity and bioinformatics studies for enhanced sustainable agriculture production.</title>
        <authorList>
            <person name="Brooks S."/>
            <person name="Weaver J.A."/>
            <person name="Klomchit A."/>
            <person name="Alharthi S.A."/>
            <person name="Onlamun T."/>
            <person name="Nurani R."/>
            <person name="Vong T.K."/>
            <person name="Alberti F."/>
            <person name="Greco C."/>
        </authorList>
    </citation>
    <scope>NUCLEOTIDE SEQUENCE [LARGE SCALE GENOMIC DNA]</scope>
    <source>
        <strain evidence="2">MFLUCC 19-0629</strain>
    </source>
</reference>
<dbReference type="Gene3D" id="3.40.630.30">
    <property type="match status" value="1"/>
</dbReference>
<evidence type="ECO:0000313" key="2">
    <source>
        <dbReference type="EMBL" id="KAK6952784.1"/>
    </source>
</evidence>
<accession>A0AAX6MJX0</accession>
<keyword evidence="3" id="KW-1185">Reference proteome</keyword>
<dbReference type="InterPro" id="IPR000182">
    <property type="entry name" value="GNAT_dom"/>
</dbReference>
<evidence type="ECO:0000259" key="1">
    <source>
        <dbReference type="PROSITE" id="PS51186"/>
    </source>
</evidence>
<name>A0AAX6MJX0_9PEZI</name>
<proteinExistence type="predicted"/>
<dbReference type="PANTHER" id="PTHR43415">
    <property type="entry name" value="SPERMIDINE N(1)-ACETYLTRANSFERASE"/>
    <property type="match status" value="1"/>
</dbReference>
<dbReference type="GO" id="GO:0016747">
    <property type="term" value="F:acyltransferase activity, transferring groups other than amino-acyl groups"/>
    <property type="evidence" value="ECO:0007669"/>
    <property type="project" value="InterPro"/>
</dbReference>
<dbReference type="Pfam" id="PF13302">
    <property type="entry name" value="Acetyltransf_3"/>
    <property type="match status" value="1"/>
</dbReference>
<dbReference type="Gene3D" id="2.40.10.10">
    <property type="entry name" value="Trypsin-like serine proteases"/>
    <property type="match status" value="1"/>
</dbReference>
<dbReference type="InterPro" id="IPR016181">
    <property type="entry name" value="Acyl_CoA_acyltransferase"/>
</dbReference>
<dbReference type="PROSITE" id="PS51186">
    <property type="entry name" value="GNAT"/>
    <property type="match status" value="1"/>
</dbReference>
<dbReference type="InterPro" id="IPR043504">
    <property type="entry name" value="Peptidase_S1_PA_chymotrypsin"/>
</dbReference>
<dbReference type="EMBL" id="JBANMG010000005">
    <property type="protein sequence ID" value="KAK6952784.1"/>
    <property type="molecule type" value="Genomic_DNA"/>
</dbReference>
<gene>
    <name evidence="2" type="ORF">Daesc_005078</name>
</gene>
<feature type="domain" description="N-acetyltransferase" evidence="1">
    <location>
        <begin position="751"/>
        <end position="926"/>
    </location>
</feature>
<dbReference type="InterPro" id="IPR009003">
    <property type="entry name" value="Peptidase_S1_PA"/>
</dbReference>
<dbReference type="SUPFAM" id="SSF89372">
    <property type="entry name" value="Fucose-specific lectin"/>
    <property type="match status" value="1"/>
</dbReference>
<dbReference type="AlphaFoldDB" id="A0AAX6MJX0"/>
<dbReference type="SUPFAM" id="SSF50494">
    <property type="entry name" value="Trypsin-like serine proteases"/>
    <property type="match status" value="1"/>
</dbReference>